<organism evidence="3 4">
    <name type="scientific">Pelosinus baikalensis</name>
    <dbReference type="NCBI Taxonomy" id="2892015"/>
    <lineage>
        <taxon>Bacteria</taxon>
        <taxon>Bacillati</taxon>
        <taxon>Bacillota</taxon>
        <taxon>Negativicutes</taxon>
        <taxon>Selenomonadales</taxon>
        <taxon>Sporomusaceae</taxon>
        <taxon>Pelosinus</taxon>
    </lineage>
</organism>
<dbReference type="SMART" id="SM00530">
    <property type="entry name" value="HTH_XRE"/>
    <property type="match status" value="1"/>
</dbReference>
<evidence type="ECO:0000259" key="2">
    <source>
        <dbReference type="PROSITE" id="PS50943"/>
    </source>
</evidence>
<dbReference type="SUPFAM" id="SSF47413">
    <property type="entry name" value="lambda repressor-like DNA-binding domains"/>
    <property type="match status" value="1"/>
</dbReference>
<dbReference type="PANTHER" id="PTHR46558">
    <property type="entry name" value="TRACRIPTIONAL REGULATORY PROTEIN-RELATED-RELATED"/>
    <property type="match status" value="1"/>
</dbReference>
<proteinExistence type="predicted"/>
<accession>A0ABS8HUE7</accession>
<sequence length="125" mass="14506">MSQLISTRLVQLRKEKNLTQQQLTDILNISRNTYAQYETGRREPDFNTALIFAKFFGVTIDNLLGNNIESPNLSQKQPTDLIRFLDESEVLFDGVLLTKEDKAKIKAALEIIFWDTKQEKKRKKS</sequence>
<evidence type="ECO:0000313" key="4">
    <source>
        <dbReference type="Proteomes" id="UP001165492"/>
    </source>
</evidence>
<dbReference type="InterPro" id="IPR010982">
    <property type="entry name" value="Lambda_DNA-bd_dom_sf"/>
</dbReference>
<keyword evidence="1" id="KW-0238">DNA-binding</keyword>
<dbReference type="PANTHER" id="PTHR46558:SF11">
    <property type="entry name" value="HTH-TYPE TRANSCRIPTIONAL REGULATOR XRE"/>
    <property type="match status" value="1"/>
</dbReference>
<dbReference type="EMBL" id="JAJHJB010000023">
    <property type="protein sequence ID" value="MCC5466804.1"/>
    <property type="molecule type" value="Genomic_DNA"/>
</dbReference>
<name>A0ABS8HUE7_9FIRM</name>
<dbReference type="InterPro" id="IPR001387">
    <property type="entry name" value="Cro/C1-type_HTH"/>
</dbReference>
<reference evidence="3" key="1">
    <citation type="submission" date="2021-11" db="EMBL/GenBank/DDBJ databases">
        <title>Description of a new species Pelosinus isolated from the bottom sediments of Lake Baikal.</title>
        <authorList>
            <person name="Zakharyuk A."/>
        </authorList>
    </citation>
    <scope>NUCLEOTIDE SEQUENCE</scope>
    <source>
        <strain evidence="3">Bkl1</strain>
    </source>
</reference>
<dbReference type="Pfam" id="PF01381">
    <property type="entry name" value="HTH_3"/>
    <property type="match status" value="1"/>
</dbReference>
<dbReference type="RefSeq" id="WP_229535900.1">
    <property type="nucleotide sequence ID" value="NZ_JAJHJB010000023.1"/>
</dbReference>
<feature type="domain" description="HTH cro/C1-type" evidence="2">
    <location>
        <begin position="9"/>
        <end position="63"/>
    </location>
</feature>
<gene>
    <name evidence="3" type="ORF">LMF89_15765</name>
</gene>
<dbReference type="PROSITE" id="PS50943">
    <property type="entry name" value="HTH_CROC1"/>
    <property type="match status" value="1"/>
</dbReference>
<keyword evidence="4" id="KW-1185">Reference proteome</keyword>
<comment type="caution">
    <text evidence="3">The sequence shown here is derived from an EMBL/GenBank/DDBJ whole genome shotgun (WGS) entry which is preliminary data.</text>
</comment>
<evidence type="ECO:0000256" key="1">
    <source>
        <dbReference type="ARBA" id="ARBA00023125"/>
    </source>
</evidence>
<dbReference type="Gene3D" id="1.10.260.40">
    <property type="entry name" value="lambda repressor-like DNA-binding domains"/>
    <property type="match status" value="1"/>
</dbReference>
<dbReference type="Proteomes" id="UP001165492">
    <property type="component" value="Unassembled WGS sequence"/>
</dbReference>
<protein>
    <submittedName>
        <fullName evidence="3">Helix-turn-helix domain-containing protein</fullName>
    </submittedName>
</protein>
<dbReference type="CDD" id="cd00093">
    <property type="entry name" value="HTH_XRE"/>
    <property type="match status" value="1"/>
</dbReference>
<evidence type="ECO:0000313" key="3">
    <source>
        <dbReference type="EMBL" id="MCC5466804.1"/>
    </source>
</evidence>